<dbReference type="PANTHER" id="PTHR11014:SF63">
    <property type="entry name" value="METALLOPEPTIDASE, PUTATIVE (AFU_ORTHOLOGUE AFUA_6G09600)-RELATED"/>
    <property type="match status" value="1"/>
</dbReference>
<comment type="cofactor">
    <cofactor evidence="3">
        <name>Mn(2+)</name>
        <dbReference type="ChEBI" id="CHEBI:29035"/>
    </cofactor>
    <text evidence="3">The Mn(2+) ion enhances activity.</text>
</comment>
<accession>A0A0A0CVD4</accession>
<comment type="similarity">
    <text evidence="1">Belongs to the peptidase M20 family.</text>
</comment>
<feature type="domain" description="Peptidase M20 dimerisation" evidence="4">
    <location>
        <begin position="187"/>
        <end position="277"/>
    </location>
</feature>
<dbReference type="OrthoDB" id="9777385at2"/>
<dbReference type="GO" id="GO:0016787">
    <property type="term" value="F:hydrolase activity"/>
    <property type="evidence" value="ECO:0007669"/>
    <property type="project" value="UniProtKB-KW"/>
</dbReference>
<feature type="binding site" evidence="3">
    <location>
        <position position="104"/>
    </location>
    <ligand>
        <name>Mn(2+)</name>
        <dbReference type="ChEBI" id="CHEBI:29035"/>
        <label>2</label>
    </ligand>
</feature>
<dbReference type="InterPro" id="IPR017439">
    <property type="entry name" value="Amidohydrolase"/>
</dbReference>
<dbReference type="InterPro" id="IPR002933">
    <property type="entry name" value="Peptidase_M20"/>
</dbReference>
<gene>
    <name evidence="5" type="ORF">P409_33585</name>
</gene>
<evidence type="ECO:0000256" key="1">
    <source>
        <dbReference type="ARBA" id="ARBA00006153"/>
    </source>
</evidence>
<proteinExistence type="inferred from homology"/>
<sequence length="390" mass="41747">MPVINSIAARKEEMTAWRRDLHAHPELGFEEVRTSGIVAEKLASWGIEVHRGLAKTGVVGVLKGRTDSGRTIGLRADMDCLPMDELNDFAHKSTVPGKMHACGHDGHTTMLLGAAQYLAETRNFDGTVHFIFQPAEEGGGGGDVMVREGLFDRFPCDEVYGLHNWPLLPAGIVGVRPGPMMAAADMFDIRIRGVGGHAAIPQTAKDPVVIAAQLVGALQTLVSRNTNPMDSAVLSITQIHTGTTHNVIPDEAFLNGTVRTFRPEVQEMIVAGIKRIADGIAAAFGVSIEVKYDYGYPATVNHADQAETAAQVAERIVGAGNVQRDVEPSLGGEDFAYLLNARPGAYLFLGQARAAGDTMVHNPHYDFNDEVLPLGASLLATLVETQLKAG</sequence>
<reference evidence="5 6" key="1">
    <citation type="submission" date="2014-01" db="EMBL/GenBank/DDBJ databases">
        <title>Genome sequence determination for a cystic fibrosis isolate, Inquilinus limosus.</title>
        <authorList>
            <person name="Pino M."/>
            <person name="Di Conza J."/>
            <person name="Gutkind G."/>
        </authorList>
    </citation>
    <scope>NUCLEOTIDE SEQUENCE [LARGE SCALE GENOMIC DNA]</scope>
    <source>
        <strain evidence="5 6">MP06</strain>
    </source>
</reference>
<dbReference type="AlphaFoldDB" id="A0A0A0CVD4"/>
<dbReference type="SUPFAM" id="SSF55031">
    <property type="entry name" value="Bacterial exopeptidase dimerisation domain"/>
    <property type="match status" value="1"/>
</dbReference>
<feature type="binding site" evidence="3">
    <location>
        <position position="137"/>
    </location>
    <ligand>
        <name>Mn(2+)</name>
        <dbReference type="ChEBI" id="CHEBI:29035"/>
        <label>2</label>
    </ligand>
</feature>
<keyword evidence="3" id="KW-0464">Manganese</keyword>
<evidence type="ECO:0000256" key="3">
    <source>
        <dbReference type="PIRSR" id="PIRSR005962-1"/>
    </source>
</evidence>
<evidence type="ECO:0000313" key="6">
    <source>
        <dbReference type="Proteomes" id="UP000029995"/>
    </source>
</evidence>
<dbReference type="PIRSF" id="PIRSF005962">
    <property type="entry name" value="Pept_M20D_amidohydro"/>
    <property type="match status" value="1"/>
</dbReference>
<evidence type="ECO:0000256" key="2">
    <source>
        <dbReference type="ARBA" id="ARBA00022801"/>
    </source>
</evidence>
<feature type="binding site" evidence="3">
    <location>
        <position position="102"/>
    </location>
    <ligand>
        <name>Mn(2+)</name>
        <dbReference type="ChEBI" id="CHEBI:29035"/>
        <label>2</label>
    </ligand>
</feature>
<dbReference type="Pfam" id="PF01546">
    <property type="entry name" value="Peptidase_M20"/>
    <property type="match status" value="1"/>
</dbReference>
<keyword evidence="2" id="KW-0378">Hydrolase</keyword>
<dbReference type="SUPFAM" id="SSF53187">
    <property type="entry name" value="Zn-dependent exopeptidases"/>
    <property type="match status" value="1"/>
</dbReference>
<name>A0A0A0CVD4_9PROT</name>
<dbReference type="InterPro" id="IPR011650">
    <property type="entry name" value="Peptidase_M20_dimer"/>
</dbReference>
<dbReference type="CDD" id="cd05666">
    <property type="entry name" value="M20_Acy1-like"/>
    <property type="match status" value="1"/>
</dbReference>
<dbReference type="Proteomes" id="UP000029995">
    <property type="component" value="Unassembled WGS sequence"/>
</dbReference>
<dbReference type="Pfam" id="PF07687">
    <property type="entry name" value="M20_dimer"/>
    <property type="match status" value="1"/>
</dbReference>
<dbReference type="NCBIfam" id="TIGR01891">
    <property type="entry name" value="amidohydrolases"/>
    <property type="match status" value="1"/>
</dbReference>
<dbReference type="RefSeq" id="WP_034848914.1">
    <property type="nucleotide sequence ID" value="NZ_JANX01000885.1"/>
</dbReference>
<feature type="binding site" evidence="3">
    <location>
        <position position="163"/>
    </location>
    <ligand>
        <name>Mn(2+)</name>
        <dbReference type="ChEBI" id="CHEBI:29035"/>
        <label>2</label>
    </ligand>
</feature>
<dbReference type="FunFam" id="3.30.70.360:FF:000014">
    <property type="entry name" value="N-acyl-L-amino acid amidohydrolase"/>
    <property type="match status" value="1"/>
</dbReference>
<protein>
    <recommendedName>
        <fullName evidence="4">Peptidase M20 dimerisation domain-containing protein</fullName>
    </recommendedName>
</protein>
<evidence type="ECO:0000259" key="4">
    <source>
        <dbReference type="Pfam" id="PF07687"/>
    </source>
</evidence>
<dbReference type="Gene3D" id="3.40.630.10">
    <property type="entry name" value="Zn peptidases"/>
    <property type="match status" value="1"/>
</dbReference>
<dbReference type="GO" id="GO:0046872">
    <property type="term" value="F:metal ion binding"/>
    <property type="evidence" value="ECO:0007669"/>
    <property type="project" value="UniProtKB-KW"/>
</dbReference>
<keyword evidence="3" id="KW-0479">Metal-binding</keyword>
<comment type="caution">
    <text evidence="5">The sequence shown here is derived from an EMBL/GenBank/DDBJ whole genome shotgun (WGS) entry which is preliminary data.</text>
</comment>
<dbReference type="PANTHER" id="PTHR11014">
    <property type="entry name" value="PEPTIDASE M20 FAMILY MEMBER"/>
    <property type="match status" value="1"/>
</dbReference>
<feature type="binding site" evidence="3">
    <location>
        <position position="361"/>
    </location>
    <ligand>
        <name>Mn(2+)</name>
        <dbReference type="ChEBI" id="CHEBI:29035"/>
        <label>2</label>
    </ligand>
</feature>
<dbReference type="InterPro" id="IPR036264">
    <property type="entry name" value="Bact_exopeptidase_dim_dom"/>
</dbReference>
<dbReference type="Gene3D" id="3.30.70.360">
    <property type="match status" value="1"/>
</dbReference>
<organism evidence="5 6">
    <name type="scientific">Inquilinus limosus MP06</name>
    <dbReference type="NCBI Taxonomy" id="1398085"/>
    <lineage>
        <taxon>Bacteria</taxon>
        <taxon>Pseudomonadati</taxon>
        <taxon>Pseudomonadota</taxon>
        <taxon>Alphaproteobacteria</taxon>
        <taxon>Rhodospirillales</taxon>
        <taxon>Rhodospirillaceae</taxon>
        <taxon>Inquilinus</taxon>
    </lineage>
</organism>
<dbReference type="EMBL" id="JANX01000885">
    <property type="protein sequence ID" value="KGM30351.1"/>
    <property type="molecule type" value="Genomic_DNA"/>
</dbReference>
<evidence type="ECO:0000313" key="5">
    <source>
        <dbReference type="EMBL" id="KGM30351.1"/>
    </source>
</evidence>